<dbReference type="InterPro" id="IPR020846">
    <property type="entry name" value="MFS_dom"/>
</dbReference>
<evidence type="ECO:0000256" key="6">
    <source>
        <dbReference type="SAM" id="Phobius"/>
    </source>
</evidence>
<protein>
    <recommendedName>
        <fullName evidence="7">Major facilitator superfamily (MFS) profile domain-containing protein</fullName>
    </recommendedName>
</protein>
<keyword evidence="2" id="KW-0813">Transport</keyword>
<keyword evidence="4 6" id="KW-1133">Transmembrane helix</keyword>
<feature type="transmembrane region" description="Helical" evidence="6">
    <location>
        <begin position="186"/>
        <end position="209"/>
    </location>
</feature>
<accession>A0A0D2H670</accession>
<dbReference type="SUPFAM" id="SSF103473">
    <property type="entry name" value="MFS general substrate transporter"/>
    <property type="match status" value="1"/>
</dbReference>
<dbReference type="Proteomes" id="UP000053411">
    <property type="component" value="Unassembled WGS sequence"/>
</dbReference>
<reference evidence="8 9" key="1">
    <citation type="submission" date="2015-01" db="EMBL/GenBank/DDBJ databases">
        <title>The Genome Sequence of Fonsecaea multimorphosa CBS 102226.</title>
        <authorList>
            <consortium name="The Broad Institute Genomics Platform"/>
            <person name="Cuomo C."/>
            <person name="de Hoog S."/>
            <person name="Gorbushina A."/>
            <person name="Stielow B."/>
            <person name="Teixiera M."/>
            <person name="Abouelleil A."/>
            <person name="Chapman S.B."/>
            <person name="Priest M."/>
            <person name="Young S.K."/>
            <person name="Wortman J."/>
            <person name="Nusbaum C."/>
            <person name="Birren B."/>
        </authorList>
    </citation>
    <scope>NUCLEOTIDE SEQUENCE [LARGE SCALE GENOMIC DNA]</scope>
    <source>
        <strain evidence="8 9">CBS 102226</strain>
    </source>
</reference>
<dbReference type="GeneID" id="27712538"/>
<dbReference type="OrthoDB" id="2587356at2759"/>
<dbReference type="PANTHER" id="PTHR23501:SF195">
    <property type="entry name" value="PEP5"/>
    <property type="match status" value="1"/>
</dbReference>
<evidence type="ECO:0000313" key="8">
    <source>
        <dbReference type="EMBL" id="KIX97340.1"/>
    </source>
</evidence>
<feature type="transmembrane region" description="Helical" evidence="6">
    <location>
        <begin position="286"/>
        <end position="311"/>
    </location>
</feature>
<keyword evidence="5 6" id="KW-0472">Membrane</keyword>
<feature type="transmembrane region" description="Helical" evidence="6">
    <location>
        <begin position="496"/>
        <end position="519"/>
    </location>
</feature>
<evidence type="ECO:0000256" key="2">
    <source>
        <dbReference type="ARBA" id="ARBA00022448"/>
    </source>
</evidence>
<name>A0A0D2H670_9EURO</name>
<feature type="transmembrane region" description="Helical" evidence="6">
    <location>
        <begin position="261"/>
        <end position="280"/>
    </location>
</feature>
<sequence>MAILSAQSKNIGLESVHEEYTARGQPEKAGGESLSNEIDLLANNLEYVDEEHQPKFHLRTYVVLLALCLQSFCQLWSLLGPTSALSTIIAQLPGGPANQAWVVTALVIPQGVFCNIASQYSDLFQARKNLLVGCTTFAFIGSAIAPGAQTVGRLIAAQTLIGVAYVCVPLTFAVPSEILPMKWRPMVQALLQATGAFGMIAAPLSIGALTKRDLNNGWRNFYWISTGLWGASALSLFLGYRPPKRHTRLDHLSAWHKFRQMDLLGALLLGSGLCLLLAGVNMGGSVYPWTSATVLSTMLSGIALLILFGVWEWKGTKTGIMHHELFTHSRSLSTFCICVALVFSEGVLVYAFIVFYPLLTKVVFEADILKAAARVIIYYASAGIGTIIFGIMCVKLRSIRESLVIGFGAALIGLIGMATVQPGQNANPMVFAAFGGLGTAAVLTQGIAGVQVASQHSHLSAATAVAIVARAISGTVFTSIYTSVVTQKLANYLPTYITKAAIAAGLPAASIPLFVRALAADEIEDLARVAGVTPSIIAAGITALKQAYADAIRYTFIIAAPFVLVSMIGCWWLGDIKKIMTYHVDAPVEKLQPKDGHRQDEGAGAA</sequence>
<evidence type="ECO:0000256" key="3">
    <source>
        <dbReference type="ARBA" id="ARBA00022692"/>
    </source>
</evidence>
<gene>
    <name evidence="8" type="ORF">Z520_06792</name>
</gene>
<feature type="transmembrane region" description="Helical" evidence="6">
    <location>
        <begin position="462"/>
        <end position="484"/>
    </location>
</feature>
<dbReference type="Pfam" id="PF06609">
    <property type="entry name" value="TRI12"/>
    <property type="match status" value="1"/>
</dbReference>
<dbReference type="InterPro" id="IPR010573">
    <property type="entry name" value="MFS_Str1/Tri12-like"/>
</dbReference>
<feature type="transmembrane region" description="Helical" evidence="6">
    <location>
        <begin position="130"/>
        <end position="148"/>
    </location>
</feature>
<keyword evidence="3 6" id="KW-0812">Transmembrane</keyword>
<proteinExistence type="predicted"/>
<evidence type="ECO:0000259" key="7">
    <source>
        <dbReference type="PROSITE" id="PS50850"/>
    </source>
</evidence>
<feature type="transmembrane region" description="Helical" evidence="6">
    <location>
        <begin position="526"/>
        <end position="548"/>
    </location>
</feature>
<dbReference type="Gene3D" id="1.20.1250.20">
    <property type="entry name" value="MFS general substrate transporter like domains"/>
    <property type="match status" value="1"/>
</dbReference>
<feature type="transmembrane region" description="Helical" evidence="6">
    <location>
        <begin position="61"/>
        <end position="79"/>
    </location>
</feature>
<feature type="transmembrane region" description="Helical" evidence="6">
    <location>
        <begin position="554"/>
        <end position="573"/>
    </location>
</feature>
<feature type="transmembrane region" description="Helical" evidence="6">
    <location>
        <begin position="99"/>
        <end position="118"/>
    </location>
</feature>
<feature type="transmembrane region" description="Helical" evidence="6">
    <location>
        <begin position="403"/>
        <end position="423"/>
    </location>
</feature>
<dbReference type="VEuPathDB" id="FungiDB:Z520_06792"/>
<feature type="transmembrane region" description="Helical" evidence="6">
    <location>
        <begin position="221"/>
        <end position="240"/>
    </location>
</feature>
<evidence type="ECO:0000256" key="1">
    <source>
        <dbReference type="ARBA" id="ARBA00004141"/>
    </source>
</evidence>
<organism evidence="8 9">
    <name type="scientific">Fonsecaea multimorphosa CBS 102226</name>
    <dbReference type="NCBI Taxonomy" id="1442371"/>
    <lineage>
        <taxon>Eukaryota</taxon>
        <taxon>Fungi</taxon>
        <taxon>Dikarya</taxon>
        <taxon>Ascomycota</taxon>
        <taxon>Pezizomycotina</taxon>
        <taxon>Eurotiomycetes</taxon>
        <taxon>Chaetothyriomycetidae</taxon>
        <taxon>Chaetothyriales</taxon>
        <taxon>Herpotrichiellaceae</taxon>
        <taxon>Fonsecaea</taxon>
    </lineage>
</organism>
<feature type="transmembrane region" description="Helical" evidence="6">
    <location>
        <begin position="376"/>
        <end position="396"/>
    </location>
</feature>
<feature type="transmembrane region" description="Helical" evidence="6">
    <location>
        <begin position="429"/>
        <end position="450"/>
    </location>
</feature>
<dbReference type="InterPro" id="IPR036259">
    <property type="entry name" value="MFS_trans_sf"/>
</dbReference>
<dbReference type="RefSeq" id="XP_016631463.1">
    <property type="nucleotide sequence ID" value="XM_016777292.1"/>
</dbReference>
<feature type="transmembrane region" description="Helical" evidence="6">
    <location>
        <begin position="154"/>
        <end position="174"/>
    </location>
</feature>
<dbReference type="PROSITE" id="PS50850">
    <property type="entry name" value="MFS"/>
    <property type="match status" value="1"/>
</dbReference>
<dbReference type="GO" id="GO:0022857">
    <property type="term" value="F:transmembrane transporter activity"/>
    <property type="evidence" value="ECO:0007669"/>
    <property type="project" value="InterPro"/>
</dbReference>
<feature type="transmembrane region" description="Helical" evidence="6">
    <location>
        <begin position="332"/>
        <end position="356"/>
    </location>
</feature>
<dbReference type="GO" id="GO:0005886">
    <property type="term" value="C:plasma membrane"/>
    <property type="evidence" value="ECO:0007669"/>
    <property type="project" value="TreeGrafter"/>
</dbReference>
<evidence type="ECO:0000256" key="5">
    <source>
        <dbReference type="ARBA" id="ARBA00023136"/>
    </source>
</evidence>
<evidence type="ECO:0000256" key="4">
    <source>
        <dbReference type="ARBA" id="ARBA00022989"/>
    </source>
</evidence>
<keyword evidence="9" id="KW-1185">Reference proteome</keyword>
<feature type="domain" description="Major facilitator superfamily (MFS) profile" evidence="7">
    <location>
        <begin position="63"/>
        <end position="578"/>
    </location>
</feature>
<dbReference type="PANTHER" id="PTHR23501">
    <property type="entry name" value="MAJOR FACILITATOR SUPERFAMILY"/>
    <property type="match status" value="1"/>
</dbReference>
<dbReference type="AlphaFoldDB" id="A0A0D2H670"/>
<comment type="subcellular location">
    <subcellularLocation>
        <location evidence="1">Membrane</location>
        <topology evidence="1">Multi-pass membrane protein</topology>
    </subcellularLocation>
</comment>
<evidence type="ECO:0000313" key="9">
    <source>
        <dbReference type="Proteomes" id="UP000053411"/>
    </source>
</evidence>
<dbReference type="EMBL" id="KN848074">
    <property type="protein sequence ID" value="KIX97340.1"/>
    <property type="molecule type" value="Genomic_DNA"/>
</dbReference>